<dbReference type="GO" id="GO:0016491">
    <property type="term" value="F:oxidoreductase activity"/>
    <property type="evidence" value="ECO:0007669"/>
    <property type="project" value="InterPro"/>
</dbReference>
<dbReference type="SUPFAM" id="SSF52833">
    <property type="entry name" value="Thioredoxin-like"/>
    <property type="match status" value="1"/>
</dbReference>
<evidence type="ECO:0000259" key="1">
    <source>
        <dbReference type="Pfam" id="PF01323"/>
    </source>
</evidence>
<dbReference type="GO" id="GO:0016853">
    <property type="term" value="F:isomerase activity"/>
    <property type="evidence" value="ECO:0007669"/>
    <property type="project" value="UniProtKB-KW"/>
</dbReference>
<dbReference type="EMBL" id="BMZB01000001">
    <property type="protein sequence ID" value="GGZ26863.1"/>
    <property type="molecule type" value="Genomic_DNA"/>
</dbReference>
<dbReference type="PANTHER" id="PTHR13887:SF41">
    <property type="entry name" value="THIOREDOXIN SUPERFAMILY PROTEIN"/>
    <property type="match status" value="1"/>
</dbReference>
<proteinExistence type="predicted"/>
<gene>
    <name evidence="2" type="ORF">GCM10011273_10560</name>
</gene>
<dbReference type="InterPro" id="IPR036249">
    <property type="entry name" value="Thioredoxin-like_sf"/>
</dbReference>
<organism evidence="2 3">
    <name type="scientific">Asticcacaulis endophyticus</name>
    <dbReference type="NCBI Taxonomy" id="1395890"/>
    <lineage>
        <taxon>Bacteria</taxon>
        <taxon>Pseudomonadati</taxon>
        <taxon>Pseudomonadota</taxon>
        <taxon>Alphaproteobacteria</taxon>
        <taxon>Caulobacterales</taxon>
        <taxon>Caulobacteraceae</taxon>
        <taxon>Asticcacaulis</taxon>
    </lineage>
</organism>
<protein>
    <submittedName>
        <fullName evidence="2">Disulfide isomerase</fullName>
    </submittedName>
</protein>
<keyword evidence="2" id="KW-0413">Isomerase</keyword>
<dbReference type="Proteomes" id="UP000662572">
    <property type="component" value="Unassembled WGS sequence"/>
</dbReference>
<dbReference type="RefSeq" id="WP_189485324.1">
    <property type="nucleotide sequence ID" value="NZ_BMZB01000001.1"/>
</dbReference>
<dbReference type="InterPro" id="IPR001853">
    <property type="entry name" value="DSBA-like_thioredoxin_dom"/>
</dbReference>
<dbReference type="Gene3D" id="3.40.30.10">
    <property type="entry name" value="Glutaredoxin"/>
    <property type="match status" value="1"/>
</dbReference>
<dbReference type="PANTHER" id="PTHR13887">
    <property type="entry name" value="GLUTATHIONE S-TRANSFERASE KAPPA"/>
    <property type="match status" value="1"/>
</dbReference>
<evidence type="ECO:0000313" key="3">
    <source>
        <dbReference type="Proteomes" id="UP000662572"/>
    </source>
</evidence>
<dbReference type="Pfam" id="PF01323">
    <property type="entry name" value="DSBA"/>
    <property type="match status" value="1"/>
</dbReference>
<comment type="caution">
    <text evidence="2">The sequence shown here is derived from an EMBL/GenBank/DDBJ whole genome shotgun (WGS) entry which is preliminary data.</text>
</comment>
<accession>A0A918Q063</accession>
<reference evidence="2" key="2">
    <citation type="submission" date="2020-09" db="EMBL/GenBank/DDBJ databases">
        <authorList>
            <person name="Sun Q."/>
            <person name="Kim S."/>
        </authorList>
    </citation>
    <scope>NUCLEOTIDE SEQUENCE</scope>
    <source>
        <strain evidence="2">KCTC 32296</strain>
    </source>
</reference>
<reference evidence="2" key="1">
    <citation type="journal article" date="2014" name="Int. J. Syst. Evol. Microbiol.">
        <title>Complete genome sequence of Corynebacterium casei LMG S-19264T (=DSM 44701T), isolated from a smear-ripened cheese.</title>
        <authorList>
            <consortium name="US DOE Joint Genome Institute (JGI-PGF)"/>
            <person name="Walter F."/>
            <person name="Albersmeier A."/>
            <person name="Kalinowski J."/>
            <person name="Ruckert C."/>
        </authorList>
    </citation>
    <scope>NUCLEOTIDE SEQUENCE</scope>
    <source>
        <strain evidence="2">KCTC 32296</strain>
    </source>
</reference>
<dbReference type="CDD" id="cd03024">
    <property type="entry name" value="DsbA_FrnE"/>
    <property type="match status" value="1"/>
</dbReference>
<evidence type="ECO:0000313" key="2">
    <source>
        <dbReference type="EMBL" id="GGZ26863.1"/>
    </source>
</evidence>
<name>A0A918Q063_9CAUL</name>
<dbReference type="AlphaFoldDB" id="A0A918Q063"/>
<keyword evidence="3" id="KW-1185">Reference proteome</keyword>
<sequence length="232" mass="25941">MTANPHTLRVDIWSDIICPFCWIGKRQFEIALKDFAGRDQVEVHYHAFRLSPDQPVTPVKDMLQLKYRMTPEQVAQNQARVVQMAASVGLDYHLESTLNGDTLKAHRLIKLAEDHGLAAEMIERLYRANFTEEQSLFDDAVLVALAAEVGLEAEAVTAFLKTDRYADTVREEQEFITSKGAQGVPFFVLNNRYALSGAQPPEAFTQALESAWKDIAPQITEGEVCGPDGCEI</sequence>
<feature type="domain" description="DSBA-like thioredoxin" evidence="1">
    <location>
        <begin position="9"/>
        <end position="208"/>
    </location>
</feature>